<evidence type="ECO:0000256" key="1">
    <source>
        <dbReference type="SAM" id="Phobius"/>
    </source>
</evidence>
<dbReference type="InterPro" id="IPR007621">
    <property type="entry name" value="TPM_dom"/>
</dbReference>
<keyword evidence="4" id="KW-1185">Reference proteome</keyword>
<evidence type="ECO:0000313" key="3">
    <source>
        <dbReference type="EMBL" id="MEC5384690.1"/>
    </source>
</evidence>
<feature type="domain" description="TPM" evidence="2">
    <location>
        <begin position="45"/>
        <end position="168"/>
    </location>
</feature>
<dbReference type="EMBL" id="JAYXHS010000001">
    <property type="protein sequence ID" value="MEC5384690.1"/>
    <property type="molecule type" value="Genomic_DNA"/>
</dbReference>
<dbReference type="PANTHER" id="PTHR30373:SF2">
    <property type="entry name" value="UPF0603 PROTEIN YGCG"/>
    <property type="match status" value="1"/>
</dbReference>
<protein>
    <submittedName>
        <fullName evidence="3">TPM domain-containing protein</fullName>
    </submittedName>
</protein>
<accession>A0ABU6K0U1</accession>
<evidence type="ECO:0000313" key="4">
    <source>
        <dbReference type="Proteomes" id="UP001331561"/>
    </source>
</evidence>
<keyword evidence="1" id="KW-0472">Membrane</keyword>
<evidence type="ECO:0000259" key="2">
    <source>
        <dbReference type="Pfam" id="PF04536"/>
    </source>
</evidence>
<proteinExistence type="predicted"/>
<dbReference type="RefSeq" id="WP_327597661.1">
    <property type="nucleotide sequence ID" value="NZ_JAYXHS010000001.1"/>
</dbReference>
<organism evidence="3 4">
    <name type="scientific">Uliginosibacterium silvisoli</name>
    <dbReference type="NCBI Taxonomy" id="3114758"/>
    <lineage>
        <taxon>Bacteria</taxon>
        <taxon>Pseudomonadati</taxon>
        <taxon>Pseudomonadota</taxon>
        <taxon>Betaproteobacteria</taxon>
        <taxon>Rhodocyclales</taxon>
        <taxon>Zoogloeaceae</taxon>
        <taxon>Uliginosibacterium</taxon>
    </lineage>
</organism>
<dbReference type="Gene3D" id="3.10.310.50">
    <property type="match status" value="1"/>
</dbReference>
<keyword evidence="1" id="KW-1133">Transmembrane helix</keyword>
<dbReference type="Proteomes" id="UP001331561">
    <property type="component" value="Unassembled WGS sequence"/>
</dbReference>
<comment type="caution">
    <text evidence="3">The sequence shown here is derived from an EMBL/GenBank/DDBJ whole genome shotgun (WGS) entry which is preliminary data.</text>
</comment>
<reference evidence="3 4" key="1">
    <citation type="submission" date="2024-01" db="EMBL/GenBank/DDBJ databases">
        <title>Uliginosibacterium soil sp. nov.</title>
        <authorList>
            <person name="Lv Y."/>
        </authorList>
    </citation>
    <scope>NUCLEOTIDE SEQUENCE [LARGE SCALE GENOMIC DNA]</scope>
    <source>
        <strain evidence="3 4">H3</strain>
    </source>
</reference>
<feature type="transmembrane region" description="Helical" evidence="1">
    <location>
        <begin position="190"/>
        <end position="208"/>
    </location>
</feature>
<dbReference type="Pfam" id="PF04536">
    <property type="entry name" value="TPM_phosphatase"/>
    <property type="match status" value="1"/>
</dbReference>
<keyword evidence="1" id="KW-0812">Transmembrane</keyword>
<name>A0ABU6K0U1_9RHOO</name>
<gene>
    <name evidence="3" type="ORF">VVD49_03090</name>
</gene>
<dbReference type="PANTHER" id="PTHR30373">
    <property type="entry name" value="UPF0603 PROTEIN YGCG"/>
    <property type="match status" value="1"/>
</dbReference>
<sequence length="270" mass="27603">MFKVLARRAVRFVAIIACIVAGSGFSAGVFAQAGLVAVPPYQARVTDLANVLQAPERAQLEARLASIEQQSGSQVAVLTLPTTQPEDIAAYGIRVADAWKAGRKNVDDGVLLIVAVKDRKMRIEVGRGLEGAIPDAIASRIIRESIAPDFQRGAMYAGIAAGVERIAARIGSEALPPPPGQRNAAAGQPFTFGVLPLIIFVIIFLLVFRRSGRRGYYSRGNGIGGVATGMILDSILRGGRGGGGGFGGGGGGFGGGGGGGFGGGGASGNW</sequence>